<dbReference type="AlphaFoldDB" id="A0AAW5CF38"/>
<organism evidence="2 3">
    <name type="scientific">Blautia massiliensis</name>
    <name type="common">ex Durand et al. 2017</name>
    <dbReference type="NCBI Taxonomy" id="1737424"/>
    <lineage>
        <taxon>Bacteria</taxon>
        <taxon>Bacillati</taxon>
        <taxon>Bacillota</taxon>
        <taxon>Clostridia</taxon>
        <taxon>Lachnospirales</taxon>
        <taxon>Lachnospiraceae</taxon>
        <taxon>Blautia</taxon>
    </lineage>
</organism>
<sequence length="211" mass="24770">MKETFIEKLKWKHIKWKSSVYAIVAVFFIISVAAIIFICTNFPTDSIIYNLGNSLFTGIIASIVVAVIIQIKQDKNEFEKKRAILFDAGFYLKCFQEQYSQKKLVNNKVDEDWKQLFRLCEEPAAYLSELYKSGVDVLDIVDISIIRKINHNYKFILRLSESISANSKDKEFLKDSNEIMDVWNKYNHMVTELKENLFFLLIKWKKDAIID</sequence>
<dbReference type="EMBL" id="JAKNDE010000001">
    <property type="protein sequence ID" value="MCG5032266.1"/>
    <property type="molecule type" value="Genomic_DNA"/>
</dbReference>
<feature type="transmembrane region" description="Helical" evidence="1">
    <location>
        <begin position="55"/>
        <end position="72"/>
    </location>
</feature>
<evidence type="ECO:0008006" key="4">
    <source>
        <dbReference type="Google" id="ProtNLM"/>
    </source>
</evidence>
<proteinExistence type="predicted"/>
<dbReference type="RefSeq" id="WP_227096750.1">
    <property type="nucleotide sequence ID" value="NZ_JAKNDE010000001.1"/>
</dbReference>
<comment type="caution">
    <text evidence="2">The sequence shown here is derived from an EMBL/GenBank/DDBJ whole genome shotgun (WGS) entry which is preliminary data.</text>
</comment>
<reference evidence="2" key="1">
    <citation type="submission" date="2022-01" db="EMBL/GenBank/DDBJ databases">
        <title>Collection of gut derived symbiotic bacterial strains cultured from healthy donors.</title>
        <authorList>
            <person name="Lin H."/>
            <person name="Kohout C."/>
            <person name="Waligurski E."/>
            <person name="Pamer E.G."/>
        </authorList>
    </citation>
    <scope>NUCLEOTIDE SEQUENCE</scope>
    <source>
        <strain evidence="2">DFI.1.11</strain>
    </source>
</reference>
<evidence type="ECO:0000313" key="2">
    <source>
        <dbReference type="EMBL" id="MCG5032266.1"/>
    </source>
</evidence>
<feature type="transmembrane region" description="Helical" evidence="1">
    <location>
        <begin position="20"/>
        <end position="43"/>
    </location>
</feature>
<accession>A0AAW5CF38</accession>
<dbReference type="Proteomes" id="UP001200089">
    <property type="component" value="Unassembled WGS sequence"/>
</dbReference>
<evidence type="ECO:0000313" key="3">
    <source>
        <dbReference type="Proteomes" id="UP001200089"/>
    </source>
</evidence>
<protein>
    <recommendedName>
        <fullName evidence="4">DUF4231 domain-containing protein</fullName>
    </recommendedName>
</protein>
<gene>
    <name evidence="2" type="ORF">L0P48_01375</name>
</gene>
<keyword evidence="1" id="KW-1133">Transmembrane helix</keyword>
<name>A0AAW5CF38_9FIRM</name>
<keyword evidence="1" id="KW-0812">Transmembrane</keyword>
<evidence type="ECO:0000256" key="1">
    <source>
        <dbReference type="SAM" id="Phobius"/>
    </source>
</evidence>
<keyword evidence="1" id="KW-0472">Membrane</keyword>